<keyword evidence="4 6" id="KW-0289">Folate biosynthesis</keyword>
<evidence type="ECO:0000256" key="2">
    <source>
        <dbReference type="ARBA" id="ARBA00005013"/>
    </source>
</evidence>
<dbReference type="PANTHER" id="PTHR42844">
    <property type="entry name" value="DIHYDRONEOPTERIN ALDOLASE 1-RELATED"/>
    <property type="match status" value="1"/>
</dbReference>
<dbReference type="SMART" id="SM00905">
    <property type="entry name" value="FolB"/>
    <property type="match status" value="1"/>
</dbReference>
<dbReference type="AlphaFoldDB" id="A0A8B5Y5H6"/>
<evidence type="ECO:0000256" key="1">
    <source>
        <dbReference type="ARBA" id="ARBA00001353"/>
    </source>
</evidence>
<dbReference type="UniPathway" id="UPA00077">
    <property type="reaction ID" value="UER00154"/>
</dbReference>
<comment type="similarity">
    <text evidence="3 6">Belongs to the DHNA family.</text>
</comment>
<evidence type="ECO:0000256" key="5">
    <source>
        <dbReference type="ARBA" id="ARBA00023239"/>
    </source>
</evidence>
<evidence type="ECO:0000256" key="3">
    <source>
        <dbReference type="ARBA" id="ARBA00005708"/>
    </source>
</evidence>
<comment type="pathway">
    <text evidence="2 6">Cofactor biosynthesis; tetrahydrofolate biosynthesis; 2-amino-4-hydroxy-6-hydroxymethyl-7,8-dihydropteridine diphosphate from 7,8-dihydroneopterin triphosphate: step 3/4.</text>
</comment>
<organism evidence="8 9">
    <name type="scientific">Bacillus licheniformis</name>
    <dbReference type="NCBI Taxonomy" id="1402"/>
    <lineage>
        <taxon>Bacteria</taxon>
        <taxon>Bacillati</taxon>
        <taxon>Bacillota</taxon>
        <taxon>Bacilli</taxon>
        <taxon>Bacillales</taxon>
        <taxon>Bacillaceae</taxon>
        <taxon>Bacillus</taxon>
    </lineage>
</organism>
<dbReference type="CDD" id="cd00534">
    <property type="entry name" value="DHNA_DHNTPE"/>
    <property type="match status" value="1"/>
</dbReference>
<dbReference type="EC" id="4.1.2.25" evidence="6"/>
<dbReference type="InterPro" id="IPR043133">
    <property type="entry name" value="GTP-CH-I_C/QueF"/>
</dbReference>
<accession>A0A8B5Y5H6</accession>
<gene>
    <name evidence="8" type="ORF">CHCC16736_4668</name>
</gene>
<dbReference type="PANTHER" id="PTHR42844:SF1">
    <property type="entry name" value="DIHYDRONEOPTERIN ALDOLASE 1-RELATED"/>
    <property type="match status" value="1"/>
</dbReference>
<comment type="catalytic activity">
    <reaction evidence="1 6">
        <text>7,8-dihydroneopterin = 6-hydroxymethyl-7,8-dihydropterin + glycolaldehyde</text>
        <dbReference type="Rhea" id="RHEA:10540"/>
        <dbReference type="ChEBI" id="CHEBI:17001"/>
        <dbReference type="ChEBI" id="CHEBI:17071"/>
        <dbReference type="ChEBI" id="CHEBI:44841"/>
        <dbReference type="EC" id="4.1.2.25"/>
    </reaction>
</comment>
<dbReference type="OMA" id="GHYKSVA"/>
<dbReference type="GO" id="GO:0046656">
    <property type="term" value="P:folic acid biosynthetic process"/>
    <property type="evidence" value="ECO:0007669"/>
    <property type="project" value="UniProtKB-UniRule"/>
</dbReference>
<dbReference type="Pfam" id="PF02152">
    <property type="entry name" value="FolB"/>
    <property type="match status" value="1"/>
</dbReference>
<dbReference type="GO" id="GO:0046654">
    <property type="term" value="P:tetrahydrofolate biosynthetic process"/>
    <property type="evidence" value="ECO:0007669"/>
    <property type="project" value="UniProtKB-UniRule"/>
</dbReference>
<keyword evidence="5 6" id="KW-0456">Lyase</keyword>
<dbReference type="GO" id="GO:0004150">
    <property type="term" value="F:dihydroneopterin aldolase activity"/>
    <property type="evidence" value="ECO:0007669"/>
    <property type="project" value="UniProtKB-UniRule"/>
</dbReference>
<dbReference type="Proteomes" id="UP000435910">
    <property type="component" value="Unassembled WGS sequence"/>
</dbReference>
<evidence type="ECO:0000256" key="6">
    <source>
        <dbReference type="RuleBase" id="RU362079"/>
    </source>
</evidence>
<feature type="domain" description="Dihydroneopterin aldolase/epimerase" evidence="7">
    <location>
        <begin position="11"/>
        <end position="124"/>
    </location>
</feature>
<dbReference type="InterPro" id="IPR006157">
    <property type="entry name" value="FolB_dom"/>
</dbReference>
<evidence type="ECO:0000256" key="4">
    <source>
        <dbReference type="ARBA" id="ARBA00022909"/>
    </source>
</evidence>
<dbReference type="InterPro" id="IPR006156">
    <property type="entry name" value="Dihydroneopterin_aldolase"/>
</dbReference>
<evidence type="ECO:0000313" key="9">
    <source>
        <dbReference type="Proteomes" id="UP000435910"/>
    </source>
</evidence>
<dbReference type="GO" id="GO:0005737">
    <property type="term" value="C:cytoplasm"/>
    <property type="evidence" value="ECO:0007669"/>
    <property type="project" value="TreeGrafter"/>
</dbReference>
<sequence>MIKEAFIIDKVHVEGMEFYGYHGVFKEENKLGQRFRVDLTAFLDLSEAGKTDNIEATINYAELYKLCKEVVEGEPVNLVETLAETIAAQVLENFEAVQECTVKVVKPDPPIPGHYKSVAIEMTRKRK</sequence>
<name>A0A8B5Y5H6_BACLI</name>
<evidence type="ECO:0000313" key="8">
    <source>
        <dbReference type="EMBL" id="TWL20467.1"/>
    </source>
</evidence>
<dbReference type="Gene3D" id="3.30.1130.10">
    <property type="match status" value="1"/>
</dbReference>
<reference evidence="8 9" key="1">
    <citation type="submission" date="2019-06" db="EMBL/GenBank/DDBJ databases">
        <title>Genome sequence analysis of &gt;100 Bacillus licheniformis strains suggests intrinsic resistance to this species.</title>
        <authorList>
            <person name="Wels M."/>
            <person name="Siezen R.J."/>
            <person name="Johansen E."/>
            <person name="Stuer-Lauridsen B."/>
            <person name="Bjerre K."/>
            <person name="Nielsen B.K.K."/>
        </authorList>
    </citation>
    <scope>NUCLEOTIDE SEQUENCE [LARGE SCALE GENOMIC DNA]</scope>
    <source>
        <strain evidence="8 9">BAC-16736</strain>
    </source>
</reference>
<dbReference type="NCBIfam" id="TIGR00525">
    <property type="entry name" value="folB"/>
    <property type="match status" value="1"/>
</dbReference>
<comment type="function">
    <text evidence="6">Catalyzes the conversion of 7,8-dihydroneopterin to 6-hydroxymethyl-7,8-dihydropterin.</text>
</comment>
<evidence type="ECO:0000259" key="7">
    <source>
        <dbReference type="SMART" id="SM00905"/>
    </source>
</evidence>
<protein>
    <recommendedName>
        <fullName evidence="6">7,8-dihydroneopterin aldolase</fullName>
        <ecNumber evidence="6">4.1.2.25</ecNumber>
    </recommendedName>
</protein>
<dbReference type="FunFam" id="3.30.1130.10:FF:000003">
    <property type="entry name" value="7,8-dihydroneopterin aldolase"/>
    <property type="match status" value="1"/>
</dbReference>
<comment type="caution">
    <text evidence="8">The sequence shown here is derived from an EMBL/GenBank/DDBJ whole genome shotgun (WGS) entry which is preliminary data.</text>
</comment>
<dbReference type="EMBL" id="NILC01000036">
    <property type="protein sequence ID" value="TWL20467.1"/>
    <property type="molecule type" value="Genomic_DNA"/>
</dbReference>
<dbReference type="NCBIfam" id="TIGR00526">
    <property type="entry name" value="folB_dom"/>
    <property type="match status" value="1"/>
</dbReference>
<proteinExistence type="inferred from homology"/>
<dbReference type="SUPFAM" id="SSF55620">
    <property type="entry name" value="Tetrahydrobiopterin biosynthesis enzymes-like"/>
    <property type="match status" value="1"/>
</dbReference>